<dbReference type="SMART" id="SM00049">
    <property type="entry name" value="DEP"/>
    <property type="match status" value="1"/>
</dbReference>
<protein>
    <submittedName>
        <fullName evidence="7">Pleckstrin isoform X2</fullName>
    </submittedName>
</protein>
<dbReference type="SUPFAM" id="SSF46785">
    <property type="entry name" value="Winged helix' DNA-binding domain"/>
    <property type="match status" value="1"/>
</dbReference>
<keyword evidence="6" id="KW-1185">Reference proteome</keyword>
<evidence type="ECO:0000259" key="5">
    <source>
        <dbReference type="PROSITE" id="PS50186"/>
    </source>
</evidence>
<dbReference type="Pfam" id="PF00169">
    <property type="entry name" value="PH"/>
    <property type="match status" value="2"/>
</dbReference>
<dbReference type="CTD" id="5341"/>
<dbReference type="InterPro" id="IPR037370">
    <property type="entry name" value="Pleckstrin"/>
</dbReference>
<evidence type="ECO:0000259" key="4">
    <source>
        <dbReference type="PROSITE" id="PS50003"/>
    </source>
</evidence>
<evidence type="ECO:0000256" key="1">
    <source>
        <dbReference type="ARBA" id="ARBA00022553"/>
    </source>
</evidence>
<sequence length="318" mass="36482">MEREPMRIREGYLVKKGSMFNTWKPMWVVLLEDGIEFYKRKADNSPKGMIPLKASSIHSPCQDFGKRMFVFKLTVAKQQDHFFQAAYLEERDAWVRDIKKAIHCIDGGQRFARKSTRKSIRLPETINLSALYLSMKDPEKGIKELKLEKDKRVFNHCFTGTCVIDWLVSSSSIRNRKEGLLLASSLLSEGYLQPAGDTSKAAAEGLSDTPFLDLSDAYYYFGHRRKNWKVRKFVLRDDPAYLHYYDPAGGEEPLGAIHLRGCVVTAVEDMPDTKKYDADNILFEIITANEIHYYLQAASSTERTEWIKAIQSVSRTGK</sequence>
<dbReference type="Proteomes" id="UP000504602">
    <property type="component" value="Unplaced"/>
</dbReference>
<dbReference type="RefSeq" id="XP_030916802.1">
    <property type="nucleotide sequence ID" value="XM_031060942.1"/>
</dbReference>
<evidence type="ECO:0000313" key="7">
    <source>
        <dbReference type="RefSeq" id="XP_030916802.1"/>
    </source>
</evidence>
<dbReference type="Gene3D" id="1.10.10.10">
    <property type="entry name" value="Winged helix-like DNA-binding domain superfamily/Winged helix DNA-binding domain"/>
    <property type="match status" value="1"/>
</dbReference>
<dbReference type="GO" id="GO:0005886">
    <property type="term" value="C:plasma membrane"/>
    <property type="evidence" value="ECO:0007669"/>
    <property type="project" value="TreeGrafter"/>
</dbReference>
<name>A0A8N5ETZ6_GEOFO</name>
<reference evidence="7" key="1">
    <citation type="submission" date="2025-08" db="UniProtKB">
        <authorList>
            <consortium name="RefSeq"/>
        </authorList>
    </citation>
    <scope>IDENTIFICATION</scope>
</reference>
<dbReference type="FunFam" id="1.10.10.10:FF:000269">
    <property type="entry name" value="Pleckstrin"/>
    <property type="match status" value="1"/>
</dbReference>
<evidence type="ECO:0000313" key="6">
    <source>
        <dbReference type="Proteomes" id="UP000504602"/>
    </source>
</evidence>
<dbReference type="PANTHER" id="PTHR12092">
    <property type="entry name" value="PLECKSTRIN"/>
    <property type="match status" value="1"/>
</dbReference>
<accession>A0A8N5ETZ6</accession>
<dbReference type="PANTHER" id="PTHR12092:SF1">
    <property type="entry name" value="PLECKSTRIN"/>
    <property type="match status" value="1"/>
</dbReference>
<dbReference type="InterPro" id="IPR000591">
    <property type="entry name" value="DEP_dom"/>
</dbReference>
<organism evidence="6 7">
    <name type="scientific">Geospiza fortis</name>
    <name type="common">Medium ground-finch</name>
    <dbReference type="NCBI Taxonomy" id="48883"/>
    <lineage>
        <taxon>Eukaryota</taxon>
        <taxon>Metazoa</taxon>
        <taxon>Chordata</taxon>
        <taxon>Craniata</taxon>
        <taxon>Vertebrata</taxon>
        <taxon>Euteleostomi</taxon>
        <taxon>Archelosauria</taxon>
        <taxon>Archosauria</taxon>
        <taxon>Dinosauria</taxon>
        <taxon>Saurischia</taxon>
        <taxon>Theropoda</taxon>
        <taxon>Coelurosauria</taxon>
        <taxon>Aves</taxon>
        <taxon>Neognathae</taxon>
        <taxon>Neoaves</taxon>
        <taxon>Telluraves</taxon>
        <taxon>Australaves</taxon>
        <taxon>Passeriformes</taxon>
        <taxon>Thraupidae</taxon>
        <taxon>Geospiza</taxon>
    </lineage>
</organism>
<keyword evidence="3" id="KW-0007">Acetylation</keyword>
<dbReference type="PROSITE" id="PS50186">
    <property type="entry name" value="DEP"/>
    <property type="match status" value="1"/>
</dbReference>
<dbReference type="GO" id="GO:0030036">
    <property type="term" value="P:actin cytoskeleton organization"/>
    <property type="evidence" value="ECO:0007669"/>
    <property type="project" value="TreeGrafter"/>
</dbReference>
<feature type="domain" description="PH" evidence="4">
    <location>
        <begin position="185"/>
        <end position="315"/>
    </location>
</feature>
<gene>
    <name evidence="7" type="primary">PLEK</name>
</gene>
<dbReference type="GO" id="GO:0035556">
    <property type="term" value="P:intracellular signal transduction"/>
    <property type="evidence" value="ECO:0007669"/>
    <property type="project" value="InterPro"/>
</dbReference>
<feature type="domain" description="PH" evidence="4">
    <location>
        <begin position="6"/>
        <end position="103"/>
    </location>
</feature>
<dbReference type="SMART" id="SM00233">
    <property type="entry name" value="PH"/>
    <property type="match status" value="2"/>
</dbReference>
<proteinExistence type="predicted"/>
<dbReference type="Gene3D" id="2.30.29.30">
    <property type="entry name" value="Pleckstrin-homology domain (PH domain)/Phosphotyrosine-binding domain (PTB)"/>
    <property type="match status" value="2"/>
</dbReference>
<dbReference type="PROSITE" id="PS50003">
    <property type="entry name" value="PH_DOMAIN"/>
    <property type="match status" value="2"/>
</dbReference>
<evidence type="ECO:0000256" key="2">
    <source>
        <dbReference type="ARBA" id="ARBA00022737"/>
    </source>
</evidence>
<dbReference type="FunFam" id="2.30.29.30:FF:000223">
    <property type="entry name" value="Pleckstrin"/>
    <property type="match status" value="1"/>
</dbReference>
<dbReference type="SUPFAM" id="SSF50729">
    <property type="entry name" value="PH domain-like"/>
    <property type="match status" value="2"/>
</dbReference>
<keyword evidence="2" id="KW-0677">Repeat</keyword>
<dbReference type="InterPro" id="IPR036388">
    <property type="entry name" value="WH-like_DNA-bd_sf"/>
</dbReference>
<feature type="domain" description="DEP" evidence="5">
    <location>
        <begin position="138"/>
        <end position="223"/>
    </location>
</feature>
<dbReference type="InterPro" id="IPR036390">
    <property type="entry name" value="WH_DNA-bd_sf"/>
</dbReference>
<dbReference type="AlphaFoldDB" id="A0A8N5ETZ6"/>
<dbReference type="InterPro" id="IPR001849">
    <property type="entry name" value="PH_domain"/>
</dbReference>
<dbReference type="CDD" id="cd13301">
    <property type="entry name" value="PH1_Pleckstrin_2"/>
    <property type="match status" value="1"/>
</dbReference>
<dbReference type="Pfam" id="PF00610">
    <property type="entry name" value="DEP"/>
    <property type="match status" value="1"/>
</dbReference>
<dbReference type="InterPro" id="IPR011993">
    <property type="entry name" value="PH-like_dom_sf"/>
</dbReference>
<keyword evidence="1" id="KW-0597">Phosphoprotein</keyword>
<evidence type="ECO:0000256" key="3">
    <source>
        <dbReference type="ARBA" id="ARBA00022990"/>
    </source>
</evidence>
<dbReference type="GeneID" id="102031508"/>